<keyword evidence="1" id="KW-0812">Transmembrane</keyword>
<dbReference type="Proteomes" id="UP000092508">
    <property type="component" value="Unassembled WGS sequence"/>
</dbReference>
<dbReference type="Pfam" id="PF11146">
    <property type="entry name" value="DUF2905"/>
    <property type="match status" value="1"/>
</dbReference>
<dbReference type="PANTHER" id="PTHR36443">
    <property type="entry name" value="BSR5223 PROTEIN"/>
    <property type="match status" value="1"/>
</dbReference>
<protein>
    <recommendedName>
        <fullName evidence="4">DUF2905 domain-containing protein</fullName>
    </recommendedName>
</protein>
<name>A0A1B8QC80_9GAMM</name>
<reference evidence="2 3" key="1">
    <citation type="submission" date="2016-06" db="EMBL/GenBank/DDBJ databases">
        <title>Draft genome of Moraxella atlantae CCUG 66109.</title>
        <authorList>
            <person name="Salva-Serra F."/>
            <person name="Engstrom-Jakobsson H."/>
            <person name="Thorell K."/>
            <person name="Gonzales-Siles L."/>
            <person name="Karlsson R."/>
            <person name="Boulund F."/>
            <person name="Engstrand L."/>
            <person name="Kristiansson E."/>
            <person name="Moore E."/>
        </authorList>
    </citation>
    <scope>NUCLEOTIDE SEQUENCE [LARGE SCALE GENOMIC DNA]</scope>
    <source>
        <strain evidence="2 3">CCUG 66109</strain>
    </source>
</reference>
<keyword evidence="1" id="KW-1133">Transmembrane helix</keyword>
<dbReference type="OrthoDB" id="9811610at2"/>
<keyword evidence="1" id="KW-0472">Membrane</keyword>
<dbReference type="PANTHER" id="PTHR36443:SF1">
    <property type="entry name" value="BSR5223 PROTEIN"/>
    <property type="match status" value="1"/>
</dbReference>
<dbReference type="RefSeq" id="WP_067236503.1">
    <property type="nucleotide sequence ID" value="NZ_CP171125.1"/>
</dbReference>
<dbReference type="InterPro" id="IPR021320">
    <property type="entry name" value="DUF2905"/>
</dbReference>
<organism evidence="2 3">
    <name type="scientific">Faucicola atlantae</name>
    <dbReference type="NCBI Taxonomy" id="34059"/>
    <lineage>
        <taxon>Bacteria</taxon>
        <taxon>Pseudomonadati</taxon>
        <taxon>Pseudomonadota</taxon>
        <taxon>Gammaproteobacteria</taxon>
        <taxon>Moraxellales</taxon>
        <taxon>Moraxellaceae</taxon>
        <taxon>Faucicola</taxon>
    </lineage>
</organism>
<proteinExistence type="predicted"/>
<gene>
    <name evidence="2" type="ORF">A9308_06310</name>
</gene>
<evidence type="ECO:0008006" key="4">
    <source>
        <dbReference type="Google" id="ProtNLM"/>
    </source>
</evidence>
<evidence type="ECO:0000313" key="3">
    <source>
        <dbReference type="Proteomes" id="UP000092508"/>
    </source>
</evidence>
<accession>A0A1B8QC80</accession>
<feature type="transmembrane region" description="Helical" evidence="1">
    <location>
        <begin position="47"/>
        <end position="68"/>
    </location>
</feature>
<sequence length="70" mass="7857">MAKIFLVVGAVLLLVGLVMWVFPNALGWFGHLPGDVRYESSNKNVRVYAPFVSMLVLSIVLTIILNLFRH</sequence>
<dbReference type="AlphaFoldDB" id="A0A1B8QC80"/>
<comment type="caution">
    <text evidence="2">The sequence shown here is derived from an EMBL/GenBank/DDBJ whole genome shotgun (WGS) entry which is preliminary data.</text>
</comment>
<dbReference type="STRING" id="34059.A9308_06310"/>
<evidence type="ECO:0000256" key="1">
    <source>
        <dbReference type="SAM" id="Phobius"/>
    </source>
</evidence>
<dbReference type="EMBL" id="LZMZ01000017">
    <property type="protein sequence ID" value="OBX78389.1"/>
    <property type="molecule type" value="Genomic_DNA"/>
</dbReference>
<evidence type="ECO:0000313" key="2">
    <source>
        <dbReference type="EMBL" id="OBX78389.1"/>
    </source>
</evidence>